<proteinExistence type="predicted"/>
<gene>
    <name evidence="2" type="ORF">ZHD862_LOCUS19609</name>
</gene>
<dbReference type="Proteomes" id="UP000663864">
    <property type="component" value="Unassembled WGS sequence"/>
</dbReference>
<dbReference type="EMBL" id="CAJNOT010001074">
    <property type="protein sequence ID" value="CAF1140338.1"/>
    <property type="molecule type" value="Genomic_DNA"/>
</dbReference>
<name>A0A814RXM1_9BILA</name>
<evidence type="ECO:0000313" key="2">
    <source>
        <dbReference type="EMBL" id="CAF1140338.1"/>
    </source>
</evidence>
<dbReference type="AlphaFoldDB" id="A0A814RXM1"/>
<feature type="transmembrane region" description="Helical" evidence="1">
    <location>
        <begin position="12"/>
        <end position="34"/>
    </location>
</feature>
<protein>
    <recommendedName>
        <fullName evidence="4">Cadmium resistance transporter</fullName>
    </recommendedName>
</protein>
<reference evidence="2" key="1">
    <citation type="submission" date="2021-02" db="EMBL/GenBank/DDBJ databases">
        <authorList>
            <person name="Nowell W R."/>
        </authorList>
    </citation>
    <scope>NUCLEOTIDE SEQUENCE</scope>
</reference>
<sequence>MSNNKKSVGEIIGTAFVSYIVTNIDDLVILMNFFTEATISSSSLKVHHIFIGQYVGFSILLGVSLIGFGVSYALPVKMLGFLGFLPIILGIKGIIEIIIEEYKKSTININDIIPNDNISTIELETIRYRNDINEQIISEFTIQQQEITNSINSSRTLKFKEKLLKFLSHCFNLQALKVASITLANGSDNIAIYTSLFAQATKWQIGVYIAIFLIMVLIWLLFCYFFINFRLILSFAQKYAHYIVPLAFIGIGIYIVIESDCFPWLVQAIKTKNFTNG</sequence>
<keyword evidence="1" id="KW-0472">Membrane</keyword>
<evidence type="ECO:0008006" key="4">
    <source>
        <dbReference type="Google" id="ProtNLM"/>
    </source>
</evidence>
<dbReference type="InterPro" id="IPR004676">
    <property type="entry name" value="Cd-R_transporter"/>
</dbReference>
<comment type="caution">
    <text evidence="2">The sequence shown here is derived from an EMBL/GenBank/DDBJ whole genome shotgun (WGS) entry which is preliminary data.</text>
</comment>
<feature type="transmembrane region" description="Helical" evidence="1">
    <location>
        <begin position="205"/>
        <end position="227"/>
    </location>
</feature>
<evidence type="ECO:0000256" key="1">
    <source>
        <dbReference type="SAM" id="Phobius"/>
    </source>
</evidence>
<organism evidence="2 3">
    <name type="scientific">Rotaria sordida</name>
    <dbReference type="NCBI Taxonomy" id="392033"/>
    <lineage>
        <taxon>Eukaryota</taxon>
        <taxon>Metazoa</taxon>
        <taxon>Spiralia</taxon>
        <taxon>Gnathifera</taxon>
        <taxon>Rotifera</taxon>
        <taxon>Eurotatoria</taxon>
        <taxon>Bdelloidea</taxon>
        <taxon>Philodinida</taxon>
        <taxon>Philodinidae</taxon>
        <taxon>Rotaria</taxon>
    </lineage>
</organism>
<accession>A0A814RXM1</accession>
<keyword evidence="1" id="KW-1133">Transmembrane helix</keyword>
<keyword evidence="1" id="KW-0812">Transmembrane</keyword>
<feature type="transmembrane region" description="Helical" evidence="1">
    <location>
        <begin position="239"/>
        <end position="257"/>
    </location>
</feature>
<evidence type="ECO:0000313" key="3">
    <source>
        <dbReference type="Proteomes" id="UP000663864"/>
    </source>
</evidence>
<dbReference type="Pfam" id="PF03596">
    <property type="entry name" value="Cad"/>
    <property type="match status" value="2"/>
</dbReference>
<feature type="transmembrane region" description="Helical" evidence="1">
    <location>
        <begin position="54"/>
        <end position="74"/>
    </location>
</feature>
<feature type="transmembrane region" description="Helical" evidence="1">
    <location>
        <begin position="80"/>
        <end position="99"/>
    </location>
</feature>